<name>A0A4P7DB31_9BURK</name>
<keyword evidence="9" id="KW-0614">Plasmid</keyword>
<evidence type="ECO:0000256" key="4">
    <source>
        <dbReference type="ARBA" id="ARBA00022982"/>
    </source>
</evidence>
<dbReference type="GO" id="GO:0046872">
    <property type="term" value="F:metal ion binding"/>
    <property type="evidence" value="ECO:0007669"/>
    <property type="project" value="UniProtKB-KW"/>
</dbReference>
<evidence type="ECO:0000313" key="9">
    <source>
        <dbReference type="EMBL" id="QBR04440.1"/>
    </source>
</evidence>
<dbReference type="PANTHER" id="PTHR33751:SF9">
    <property type="entry name" value="CYTOCHROME C4"/>
    <property type="match status" value="1"/>
</dbReference>
<keyword evidence="4" id="KW-0249">Electron transport</keyword>
<dbReference type="EMBL" id="CP038152">
    <property type="protein sequence ID" value="QBR04440.1"/>
    <property type="molecule type" value="Genomic_DNA"/>
</dbReference>
<organism evidence="9 10">
    <name type="scientific">Paraburkholderia pallida</name>
    <dbReference type="NCBI Taxonomy" id="2547399"/>
    <lineage>
        <taxon>Bacteria</taxon>
        <taxon>Pseudomonadati</taxon>
        <taxon>Pseudomonadota</taxon>
        <taxon>Betaproteobacteria</taxon>
        <taxon>Burkholderiales</taxon>
        <taxon>Burkholderiaceae</taxon>
        <taxon>Paraburkholderia</taxon>
    </lineage>
</organism>
<dbReference type="InterPro" id="IPR009056">
    <property type="entry name" value="Cyt_c-like_dom"/>
</dbReference>
<dbReference type="GO" id="GO:0009055">
    <property type="term" value="F:electron transfer activity"/>
    <property type="evidence" value="ECO:0007669"/>
    <property type="project" value="InterPro"/>
</dbReference>
<dbReference type="SUPFAM" id="SSF46626">
    <property type="entry name" value="Cytochrome c"/>
    <property type="match status" value="1"/>
</dbReference>
<keyword evidence="5 6" id="KW-0408">Iron</keyword>
<dbReference type="InterPro" id="IPR050597">
    <property type="entry name" value="Cytochrome_c_Oxidase_Subunit"/>
</dbReference>
<dbReference type="PANTHER" id="PTHR33751">
    <property type="entry name" value="CBB3-TYPE CYTOCHROME C OXIDASE SUBUNIT FIXP"/>
    <property type="match status" value="1"/>
</dbReference>
<evidence type="ECO:0000256" key="6">
    <source>
        <dbReference type="PROSITE-ProRule" id="PRU00433"/>
    </source>
</evidence>
<proteinExistence type="predicted"/>
<keyword evidence="2 6" id="KW-0349">Heme</keyword>
<keyword evidence="7" id="KW-0732">Signal</keyword>
<protein>
    <submittedName>
        <fullName evidence="9">Cytochrome c</fullName>
    </submittedName>
</protein>
<sequence length="108" mass="11438">MTMISRVGLFVILNLHAVAHAQSSGPAPDAGAGKRRAAVCFACHNANGVAVIPGVPNLAGQRSEYLESALRAYRDGQGRQNVIMNSMAKPLSDSDIVNIAAYFSVQQR</sequence>
<dbReference type="OrthoDB" id="9773456at2"/>
<evidence type="ECO:0000256" key="5">
    <source>
        <dbReference type="ARBA" id="ARBA00023004"/>
    </source>
</evidence>
<dbReference type="Pfam" id="PF00034">
    <property type="entry name" value="Cytochrom_C"/>
    <property type="match status" value="1"/>
</dbReference>
<accession>A0A4P7DB31</accession>
<keyword evidence="3 6" id="KW-0479">Metal-binding</keyword>
<keyword evidence="1" id="KW-0813">Transport</keyword>
<evidence type="ECO:0000256" key="7">
    <source>
        <dbReference type="SAM" id="SignalP"/>
    </source>
</evidence>
<evidence type="ECO:0000256" key="1">
    <source>
        <dbReference type="ARBA" id="ARBA00022448"/>
    </source>
</evidence>
<reference evidence="9 10" key="1">
    <citation type="submission" date="2019-03" db="EMBL/GenBank/DDBJ databases">
        <title>Paraburkholderia sp. 7MH5, isolated from subtropical forest soil.</title>
        <authorList>
            <person name="Gao Z.-H."/>
            <person name="Qiu L.-H."/>
        </authorList>
    </citation>
    <scope>NUCLEOTIDE SEQUENCE [LARGE SCALE GENOMIC DNA]</scope>
    <source>
        <strain evidence="9 10">7MH5</strain>
        <plasmid evidence="9 10">unnamed1</plasmid>
    </source>
</reference>
<feature type="domain" description="Cytochrome c" evidence="8">
    <location>
        <begin position="28"/>
        <end position="107"/>
    </location>
</feature>
<dbReference type="PROSITE" id="PS51007">
    <property type="entry name" value="CYTC"/>
    <property type="match status" value="1"/>
</dbReference>
<evidence type="ECO:0000313" key="10">
    <source>
        <dbReference type="Proteomes" id="UP000295727"/>
    </source>
</evidence>
<keyword evidence="10" id="KW-1185">Reference proteome</keyword>
<evidence type="ECO:0000259" key="8">
    <source>
        <dbReference type="PROSITE" id="PS51007"/>
    </source>
</evidence>
<dbReference type="AlphaFoldDB" id="A0A4P7DB31"/>
<dbReference type="InterPro" id="IPR036909">
    <property type="entry name" value="Cyt_c-like_dom_sf"/>
</dbReference>
<dbReference type="GO" id="GO:0020037">
    <property type="term" value="F:heme binding"/>
    <property type="evidence" value="ECO:0007669"/>
    <property type="project" value="InterPro"/>
</dbReference>
<feature type="chain" id="PRO_5020552027" evidence="7">
    <location>
        <begin position="22"/>
        <end position="108"/>
    </location>
</feature>
<dbReference type="Gene3D" id="1.10.760.10">
    <property type="entry name" value="Cytochrome c-like domain"/>
    <property type="match status" value="1"/>
</dbReference>
<gene>
    <name evidence="9" type="ORF">E1956_42865</name>
</gene>
<evidence type="ECO:0000256" key="3">
    <source>
        <dbReference type="ARBA" id="ARBA00022723"/>
    </source>
</evidence>
<evidence type="ECO:0000256" key="2">
    <source>
        <dbReference type="ARBA" id="ARBA00022617"/>
    </source>
</evidence>
<geneLocation type="plasmid" evidence="9 10">
    <name>unnamed1</name>
</geneLocation>
<dbReference type="KEGG" id="ppai:E1956_42865"/>
<dbReference type="Proteomes" id="UP000295727">
    <property type="component" value="Plasmid unnamed1"/>
</dbReference>
<feature type="signal peptide" evidence="7">
    <location>
        <begin position="1"/>
        <end position="21"/>
    </location>
</feature>